<dbReference type="Pfam" id="PF04961">
    <property type="entry name" value="FTCD_C"/>
    <property type="match status" value="1"/>
</dbReference>
<dbReference type="RefSeq" id="WP_168081377.1">
    <property type="nucleotide sequence ID" value="NZ_JAAVJI010000001.1"/>
</dbReference>
<dbReference type="SUPFAM" id="SSF101262">
    <property type="entry name" value="Methenyltetrahydrofolate cyclohydrolase-like"/>
    <property type="match status" value="1"/>
</dbReference>
<evidence type="ECO:0000313" key="2">
    <source>
        <dbReference type="EMBL" id="NJO99867.1"/>
    </source>
</evidence>
<evidence type="ECO:0000313" key="3">
    <source>
        <dbReference type="Proteomes" id="UP000746535"/>
    </source>
</evidence>
<dbReference type="InterPro" id="IPR007044">
    <property type="entry name" value="Cyclodeamin/CycHdrlase"/>
</dbReference>
<sequence length="194" mass="20290">MSGDTVWAWPLARFRDALAGLEPVPSCGATAAVCGDLGLALVAMALGKSHERQGTPQTRALLDDAQRRLPQLAAHADQDMRAFGRFIQALPHTSAQCPDRQQAVRRMTEGACQAAEDAQQALELAVAALPHVAAGLQCDVRAGGLILHASVQALLLNVAEDLPLLKDAALCEVIRAQHGALSQRAAVAVGALCP</sequence>
<accession>A0ABX0YCR1</accession>
<feature type="domain" description="Cyclodeaminase/cyclohydrolase" evidence="1">
    <location>
        <begin position="11"/>
        <end position="177"/>
    </location>
</feature>
<dbReference type="EMBL" id="JAAVJI010000001">
    <property type="protein sequence ID" value="NJO99867.1"/>
    <property type="molecule type" value="Genomic_DNA"/>
</dbReference>
<dbReference type="InterPro" id="IPR036178">
    <property type="entry name" value="Formintransfe-cycloase-like_sf"/>
</dbReference>
<evidence type="ECO:0000259" key="1">
    <source>
        <dbReference type="Pfam" id="PF04961"/>
    </source>
</evidence>
<name>A0ABX0YCR1_9PSED</name>
<keyword evidence="3" id="KW-1185">Reference proteome</keyword>
<proteinExistence type="predicted"/>
<reference evidence="2 3" key="1">
    <citation type="submission" date="2020-03" db="EMBL/GenBank/DDBJ databases">
        <authorList>
            <person name="Wang L."/>
            <person name="He N."/>
            <person name="Li Y."/>
            <person name="Fang Y."/>
            <person name="Zhang F."/>
        </authorList>
    </citation>
    <scope>NUCLEOTIDE SEQUENCE [LARGE SCALE GENOMIC DNA]</scope>
    <source>
        <strain evidence="3">hsmgli-8</strain>
    </source>
</reference>
<dbReference type="Proteomes" id="UP000746535">
    <property type="component" value="Unassembled WGS sequence"/>
</dbReference>
<organism evidence="2 3">
    <name type="scientific">Pseudomonas quercus</name>
    <dbReference type="NCBI Taxonomy" id="2722792"/>
    <lineage>
        <taxon>Bacteria</taxon>
        <taxon>Pseudomonadati</taxon>
        <taxon>Pseudomonadota</taxon>
        <taxon>Gammaproteobacteria</taxon>
        <taxon>Pseudomonadales</taxon>
        <taxon>Pseudomonadaceae</taxon>
        <taxon>Pseudomonas</taxon>
    </lineage>
</organism>
<dbReference type="Gene3D" id="1.20.120.680">
    <property type="entry name" value="Formiminotetrahydrofolate cyclodeaminase monomer, up-and-down helical bundle"/>
    <property type="match status" value="1"/>
</dbReference>
<comment type="caution">
    <text evidence="2">The sequence shown here is derived from an EMBL/GenBank/DDBJ whole genome shotgun (WGS) entry which is preliminary data.</text>
</comment>
<protein>
    <submittedName>
        <fullName evidence="2">Cyclodeaminase/cyclohydrolase family protein</fullName>
    </submittedName>
</protein>
<gene>
    <name evidence="2" type="ORF">HBH25_03180</name>
</gene>